<reference evidence="1" key="1">
    <citation type="submission" date="2023-06" db="EMBL/GenBank/DDBJ databases">
        <title>Multi-omics analyses reveal the molecular pathogenesis toolkit of Lasiodiplodia hormozganensis, a cross-kingdom pathogen.</title>
        <authorList>
            <person name="Felix C."/>
            <person name="Meneses R."/>
            <person name="Goncalves M.F.M."/>
            <person name="Tilleman L."/>
            <person name="Duarte A.S."/>
            <person name="Jorrin-Novo J.V."/>
            <person name="Van De Peer Y."/>
            <person name="Deforce D."/>
            <person name="Van Nieuwerburgh F."/>
            <person name="Esteves A.C."/>
            <person name="Alves A."/>
        </authorList>
    </citation>
    <scope>NUCLEOTIDE SEQUENCE</scope>
    <source>
        <strain evidence="1">CBS 339.90</strain>
    </source>
</reference>
<organism evidence="1 2">
    <name type="scientific">Lasiodiplodia hormozganensis</name>
    <dbReference type="NCBI Taxonomy" id="869390"/>
    <lineage>
        <taxon>Eukaryota</taxon>
        <taxon>Fungi</taxon>
        <taxon>Dikarya</taxon>
        <taxon>Ascomycota</taxon>
        <taxon>Pezizomycotina</taxon>
        <taxon>Dothideomycetes</taxon>
        <taxon>Dothideomycetes incertae sedis</taxon>
        <taxon>Botryosphaeriales</taxon>
        <taxon>Botryosphaeriaceae</taxon>
        <taxon>Lasiodiplodia</taxon>
    </lineage>
</organism>
<name>A0AA39Y0F6_9PEZI</name>
<keyword evidence="2" id="KW-1185">Reference proteome</keyword>
<dbReference type="Proteomes" id="UP001175001">
    <property type="component" value="Unassembled WGS sequence"/>
</dbReference>
<protein>
    <submittedName>
        <fullName evidence="1">Uncharacterized protein</fullName>
    </submittedName>
</protein>
<evidence type="ECO:0000313" key="1">
    <source>
        <dbReference type="EMBL" id="KAK0642642.1"/>
    </source>
</evidence>
<dbReference type="AlphaFoldDB" id="A0AA39Y0F6"/>
<evidence type="ECO:0000313" key="2">
    <source>
        <dbReference type="Proteomes" id="UP001175001"/>
    </source>
</evidence>
<comment type="caution">
    <text evidence="1">The sequence shown here is derived from an EMBL/GenBank/DDBJ whole genome shotgun (WGS) entry which is preliminary data.</text>
</comment>
<dbReference type="EMBL" id="JAUJDW010000070">
    <property type="protein sequence ID" value="KAK0642642.1"/>
    <property type="molecule type" value="Genomic_DNA"/>
</dbReference>
<gene>
    <name evidence="1" type="ORF">DIS24_g8830</name>
</gene>
<accession>A0AA39Y0F6</accession>
<sequence length="285" mass="30895">MSAIGKIIGALVHGSQETTLALANLNFDFSLVKVDAPPEFRGLGAALTKKRREIAEDGTSHITARKLGALFKDILPPTPNLIRQYGTRASEIAENRTVNPPASPADGIFADHVGIDGTSIWAAATSGEGAIAVHLLACMLARMFSAPEAISIWYELVENRKSEILASTENEPLHFATLAAAKVSISRDQLAEWDISARSWLRSADEAKRYQQKQLMLIVRNVNIPVHSGDKGTYGSVIGAWKTALTLMERLLHGEPQSVQGGDLLLGVASWHIYPNLCVSFVFMP</sequence>
<proteinExistence type="predicted"/>